<feature type="domain" description="B30.2/SPRY" evidence="5">
    <location>
        <begin position="195"/>
        <end position="401"/>
    </location>
</feature>
<evidence type="ECO:0000256" key="3">
    <source>
        <dbReference type="ARBA" id="ARBA00038149"/>
    </source>
</evidence>
<dbReference type="EMBL" id="KZ819188">
    <property type="protein sequence ID" value="PWZ03341.1"/>
    <property type="molecule type" value="Genomic_DNA"/>
</dbReference>
<proteinExistence type="inferred from homology"/>
<dbReference type="STRING" id="1882483.A0A317Y1A7"/>
<dbReference type="Proteomes" id="UP000246740">
    <property type="component" value="Unassembled WGS sequence"/>
</dbReference>
<dbReference type="AlphaFoldDB" id="A0A317Y1A7"/>
<feature type="region of interest" description="Disordered" evidence="4">
    <location>
        <begin position="1"/>
        <end position="151"/>
    </location>
</feature>
<sequence length="847" mass="91168">MDIDVKAEDGSASTPSEPPYFELSSLGSSSSAKRKYDDLRSQESDPAYGSSPPASSPQRLPSPPHERRSLSSTPAPIASTEAQKAYIARTAPHLLERTPTPSGSRNSSQPPSGRSSPSSDDDRLTPDAPGSATSAANQSHHILPPGYRGPVLRRSDAEDIAPRPALVPAVGSATMYNTANFAVNRNGWRYTAAGPASQDLPRTMFKTLETAPESIHWCWSDRSPFTKISADASVVSTDKGFRSARSNVGVRSGEWYAEVEILSPEQLVPGTGSPGPMPVHMRDGAHVRVGWGRREAPVNAPVGFDGYSYGFRDRTGDKVTLSRPTSYGKPFRAGDVVGMYIKLPEERVPEDENDPANIKRERIAIRYKNQLYFESLEYPRSREMEQLMERSRKSNSMEEALQGIEGTGIFEPSSSMAAGSEGASGSATAKSGPSTAAGGGGSAKVKNSRKNPASKDKASGPPKPSLRPVPKLKGSKIGFCINGEPQGIAFRDLFDFRPLRVRGFTNLKASALKLGNGKTGKGNSASKKGEGSELNINIKARENVFDDGALGYFPFVSVYGGARAKLVAGEEGFRFPPPDNLEAALEAASCQAGHDGALADQKEEGRSAAQRTWKPLCDRYAEHLAEMWRYDVADEAKVAAVAAKEAEEKARKAQLARDRYAAKAKPLDEIVDSAMADQAMTPEADPRGVKPATAMIEDEDDGDRTVTDHPDRGRFDSSAYEKGAIHGWDRDSADTTPHETPASPPPRSPSSRAQSPPIHRYATSDINTPPYHSHSEHDSMQIDNDIDTQPHALADHEHAADAHVQRSLSAAPTDASEGQRSESNLDMATRLPLLGASDDVEMANEQD</sequence>
<dbReference type="InterPro" id="IPR003877">
    <property type="entry name" value="SPRY_dom"/>
</dbReference>
<dbReference type="PANTHER" id="PTHR10598">
    <property type="entry name" value="SET1/ASH2 HISTONE METHYLTRANSFERASE COMPLEX SUBUNIT ASH2"/>
    <property type="match status" value="1"/>
</dbReference>
<feature type="region of interest" description="Disordered" evidence="4">
    <location>
        <begin position="677"/>
        <end position="847"/>
    </location>
</feature>
<feature type="compositionally biased region" description="Polar residues" evidence="4">
    <location>
        <begin position="806"/>
        <end position="826"/>
    </location>
</feature>
<dbReference type="InterPro" id="IPR037353">
    <property type="entry name" value="ASH2"/>
</dbReference>
<evidence type="ECO:0000256" key="2">
    <source>
        <dbReference type="ARBA" id="ARBA00023242"/>
    </source>
</evidence>
<dbReference type="InterPro" id="IPR013320">
    <property type="entry name" value="ConA-like_dom_sf"/>
</dbReference>
<feature type="compositionally biased region" description="Low complexity" evidence="4">
    <location>
        <begin position="411"/>
        <end position="436"/>
    </location>
</feature>
<feature type="region of interest" description="Disordered" evidence="4">
    <location>
        <begin position="409"/>
        <end position="471"/>
    </location>
</feature>
<dbReference type="OrthoDB" id="10266026at2759"/>
<keyword evidence="2" id="KW-0539">Nucleus</keyword>
<dbReference type="FunCoup" id="A0A317Y1A7">
    <property type="interactions" value="370"/>
</dbReference>
<evidence type="ECO:0000256" key="4">
    <source>
        <dbReference type="SAM" id="MobiDB-lite"/>
    </source>
</evidence>
<reference evidence="6 7" key="1">
    <citation type="journal article" date="2018" name="Mol. Biol. Evol.">
        <title>Broad Genomic Sampling Reveals a Smut Pathogenic Ancestry of the Fungal Clade Ustilaginomycotina.</title>
        <authorList>
            <person name="Kijpornyongpan T."/>
            <person name="Mondo S.J."/>
            <person name="Barry K."/>
            <person name="Sandor L."/>
            <person name="Lee J."/>
            <person name="Lipzen A."/>
            <person name="Pangilinan J."/>
            <person name="LaButti K."/>
            <person name="Hainaut M."/>
            <person name="Henrissat B."/>
            <person name="Grigoriev I.V."/>
            <person name="Spatafora J.W."/>
            <person name="Aime M.C."/>
        </authorList>
    </citation>
    <scope>NUCLEOTIDE SEQUENCE [LARGE SCALE GENOMIC DNA]</scope>
    <source>
        <strain evidence="6 7">MCA 3645</strain>
    </source>
</reference>
<name>A0A317Y1A7_9BASI</name>
<dbReference type="InterPro" id="IPR043136">
    <property type="entry name" value="B30.2/SPRY_sf"/>
</dbReference>
<gene>
    <name evidence="6" type="ORF">BCV70DRAFT_197557</name>
</gene>
<dbReference type="GO" id="GO:0048188">
    <property type="term" value="C:Set1C/COMPASS complex"/>
    <property type="evidence" value="ECO:0007669"/>
    <property type="project" value="InterPro"/>
</dbReference>
<evidence type="ECO:0000313" key="7">
    <source>
        <dbReference type="Proteomes" id="UP000246740"/>
    </source>
</evidence>
<dbReference type="GO" id="GO:0000976">
    <property type="term" value="F:transcription cis-regulatory region binding"/>
    <property type="evidence" value="ECO:0007669"/>
    <property type="project" value="TreeGrafter"/>
</dbReference>
<feature type="compositionally biased region" description="Acidic residues" evidence="4">
    <location>
        <begin position="838"/>
        <end position="847"/>
    </location>
</feature>
<dbReference type="InterPro" id="IPR001870">
    <property type="entry name" value="B30.2/SPRY"/>
</dbReference>
<dbReference type="InParanoid" id="A0A317Y1A7"/>
<feature type="compositionally biased region" description="Low complexity" evidence="4">
    <location>
        <begin position="101"/>
        <end position="118"/>
    </location>
</feature>
<dbReference type="SUPFAM" id="SSF49899">
    <property type="entry name" value="Concanavalin A-like lectins/glucanases"/>
    <property type="match status" value="1"/>
</dbReference>
<dbReference type="SMART" id="SM00449">
    <property type="entry name" value="SPRY"/>
    <property type="match status" value="1"/>
</dbReference>
<feature type="compositionally biased region" description="Basic and acidic residues" evidence="4">
    <location>
        <begin position="793"/>
        <end position="804"/>
    </location>
</feature>
<feature type="compositionally biased region" description="Basic and acidic residues" evidence="4">
    <location>
        <begin position="34"/>
        <end position="43"/>
    </location>
</feature>
<dbReference type="PROSITE" id="PS50188">
    <property type="entry name" value="B302_SPRY"/>
    <property type="match status" value="1"/>
</dbReference>
<evidence type="ECO:0000259" key="5">
    <source>
        <dbReference type="PROSITE" id="PS50188"/>
    </source>
</evidence>
<organism evidence="6 7">
    <name type="scientific">Testicularia cyperi</name>
    <dbReference type="NCBI Taxonomy" id="1882483"/>
    <lineage>
        <taxon>Eukaryota</taxon>
        <taxon>Fungi</taxon>
        <taxon>Dikarya</taxon>
        <taxon>Basidiomycota</taxon>
        <taxon>Ustilaginomycotina</taxon>
        <taxon>Ustilaginomycetes</taxon>
        <taxon>Ustilaginales</taxon>
        <taxon>Anthracoideaceae</taxon>
        <taxon>Testicularia</taxon>
    </lineage>
</organism>
<evidence type="ECO:0000313" key="6">
    <source>
        <dbReference type="EMBL" id="PWZ03341.1"/>
    </source>
</evidence>
<protein>
    <recommendedName>
        <fullName evidence="5">B30.2/SPRY domain-containing protein</fullName>
    </recommendedName>
</protein>
<dbReference type="PANTHER" id="PTHR10598:SF0">
    <property type="entry name" value="SET1_ASH2 HISTONE METHYLTRANSFERASE COMPLEX SUBUNIT ASH2"/>
    <property type="match status" value="1"/>
</dbReference>
<feature type="compositionally biased region" description="Low complexity" evidence="4">
    <location>
        <begin position="44"/>
        <end position="57"/>
    </location>
</feature>
<comment type="similarity">
    <text evidence="3">Belongs to the cclA family.</text>
</comment>
<accession>A0A317Y1A7</accession>
<dbReference type="CDD" id="cd12872">
    <property type="entry name" value="SPRY_Ash2"/>
    <property type="match status" value="1"/>
</dbReference>
<feature type="compositionally biased region" description="Polar residues" evidence="4">
    <location>
        <begin position="131"/>
        <end position="140"/>
    </location>
</feature>
<keyword evidence="7" id="KW-1185">Reference proteome</keyword>
<dbReference type="Pfam" id="PF00622">
    <property type="entry name" value="SPRY"/>
    <property type="match status" value="1"/>
</dbReference>
<feature type="compositionally biased region" description="Basic and acidic residues" evidence="4">
    <location>
        <begin position="723"/>
        <end position="737"/>
    </location>
</feature>
<dbReference type="Gene3D" id="2.60.120.920">
    <property type="match status" value="1"/>
</dbReference>
<feature type="compositionally biased region" description="Basic and acidic residues" evidence="4">
    <location>
        <begin position="703"/>
        <end position="715"/>
    </location>
</feature>
<comment type="subcellular location">
    <subcellularLocation>
        <location evidence="1">Nucleus</location>
    </subcellularLocation>
</comment>
<evidence type="ECO:0000256" key="1">
    <source>
        <dbReference type="ARBA" id="ARBA00004123"/>
    </source>
</evidence>